<gene>
    <name evidence="11" type="ORF">GM540_04570</name>
</gene>
<evidence type="ECO:0000259" key="10">
    <source>
        <dbReference type="PROSITE" id="PS51987"/>
    </source>
</evidence>
<dbReference type="PANTHER" id="PTHR43785">
    <property type="entry name" value="GAMMA-GLUTAMYLPUTRESCINE SYNTHETASE"/>
    <property type="match status" value="1"/>
</dbReference>
<accession>A0A6G2D9N6</accession>
<feature type="non-terminal residue" evidence="11">
    <location>
        <position position="1"/>
    </location>
</feature>
<sequence length="313" mass="35116">FFLFKLDENGDPTLEVNDKGGYFDLAPTDLADNTRREIVNVLTKMGFEVEASHHEVAVGQHEIDFKYDEVLRACDKIQIFKLVVKTIARKHGLYATFMAKPKFGIAGSGMHCNMSLFDAEGNNAFFDPNDPKGMQLSETAYHFLGGLIKHAYNYTAIMNPTVNSYKRLVPGYEAPVYIAWAGRNRSPLVRVPASRGMGTRLELRSVDPMANPYVAMAVLLEVGLYGIENKIEAPAPIEENIYIMTAEERKEAGITDLPSTLHNALKALTEDEVVKAALGDHIYTSFLEAKRIEWASYATFVSQWEIDNYLDLY</sequence>
<dbReference type="FunFam" id="3.30.590.10:FF:000003">
    <property type="entry name" value="Glutamine synthetase 2"/>
    <property type="match status" value="1"/>
</dbReference>
<evidence type="ECO:0000256" key="5">
    <source>
        <dbReference type="ARBA" id="ARBA00022741"/>
    </source>
</evidence>
<evidence type="ECO:0000256" key="9">
    <source>
        <dbReference type="RuleBase" id="RU000384"/>
    </source>
</evidence>
<dbReference type="PANTHER" id="PTHR43785:SF12">
    <property type="entry name" value="TYPE-1 GLUTAMINE SYNTHETASE 2"/>
    <property type="match status" value="1"/>
</dbReference>
<dbReference type="Proteomes" id="UP000483094">
    <property type="component" value="Unassembled WGS sequence"/>
</dbReference>
<dbReference type="GO" id="GO:0004356">
    <property type="term" value="F:glutamine synthetase activity"/>
    <property type="evidence" value="ECO:0007669"/>
    <property type="project" value="InterPro"/>
</dbReference>
<evidence type="ECO:0000256" key="2">
    <source>
        <dbReference type="ARBA" id="ARBA00009897"/>
    </source>
</evidence>
<proteinExistence type="inferred from homology"/>
<dbReference type="GO" id="GO:0046872">
    <property type="term" value="F:metal ion binding"/>
    <property type="evidence" value="ECO:0007669"/>
    <property type="project" value="UniProtKB-KW"/>
</dbReference>
<dbReference type="InterPro" id="IPR014746">
    <property type="entry name" value="Gln_synth/guanido_kin_cat_dom"/>
</dbReference>
<keyword evidence="7" id="KW-0460">Magnesium</keyword>
<dbReference type="AlphaFoldDB" id="A0A6G2D9N6"/>
<evidence type="ECO:0000256" key="4">
    <source>
        <dbReference type="ARBA" id="ARBA00022723"/>
    </source>
</evidence>
<keyword evidence="4" id="KW-0479">Metal-binding</keyword>
<dbReference type="Pfam" id="PF00120">
    <property type="entry name" value="Gln-synt_C"/>
    <property type="match status" value="1"/>
</dbReference>
<comment type="similarity">
    <text evidence="2 8 9">Belongs to the glutamine synthetase family.</text>
</comment>
<comment type="caution">
    <text evidence="11">The sequence shown here is derived from an EMBL/GenBank/DDBJ whole genome shotgun (WGS) entry which is preliminary data.</text>
</comment>
<organism evidence="11 12">
    <name type="scientific">Streptococcus pneumoniae</name>
    <dbReference type="NCBI Taxonomy" id="1313"/>
    <lineage>
        <taxon>Bacteria</taxon>
        <taxon>Bacillati</taxon>
        <taxon>Bacillota</taxon>
        <taxon>Bacilli</taxon>
        <taxon>Lactobacillales</taxon>
        <taxon>Streptococcaceae</taxon>
        <taxon>Streptococcus</taxon>
    </lineage>
</organism>
<dbReference type="GO" id="GO:0006542">
    <property type="term" value="P:glutamine biosynthetic process"/>
    <property type="evidence" value="ECO:0007669"/>
    <property type="project" value="TreeGrafter"/>
</dbReference>
<evidence type="ECO:0000256" key="3">
    <source>
        <dbReference type="ARBA" id="ARBA00022598"/>
    </source>
</evidence>
<keyword evidence="6" id="KW-0067">ATP-binding</keyword>
<evidence type="ECO:0000256" key="6">
    <source>
        <dbReference type="ARBA" id="ARBA00022840"/>
    </source>
</evidence>
<protein>
    <submittedName>
        <fullName evidence="11">Type I glutamate--ammonia ligase</fullName>
    </submittedName>
</protein>
<evidence type="ECO:0000313" key="11">
    <source>
        <dbReference type="EMBL" id="MTV73280.1"/>
    </source>
</evidence>
<evidence type="ECO:0000313" key="12">
    <source>
        <dbReference type="Proteomes" id="UP000483094"/>
    </source>
</evidence>
<keyword evidence="5" id="KW-0547">Nucleotide-binding</keyword>
<evidence type="ECO:0000256" key="1">
    <source>
        <dbReference type="ARBA" id="ARBA00001946"/>
    </source>
</evidence>
<reference evidence="11 12" key="1">
    <citation type="submission" date="2019-11" db="EMBL/GenBank/DDBJ databases">
        <title>Growth characteristics of pneumococcus vary with the chemical composition of the capsule and with environmental conditions.</title>
        <authorList>
            <person name="Tothpal A."/>
            <person name="Desobry K."/>
            <person name="Joshi S."/>
            <person name="Wyllie A.L."/>
            <person name="Weinberger D.M."/>
        </authorList>
    </citation>
    <scope>NUCLEOTIDE SEQUENCE [LARGE SCALE GENOMIC DNA]</scope>
    <source>
        <strain evidence="12">pnumococcus19F</strain>
    </source>
</reference>
<dbReference type="SMART" id="SM01230">
    <property type="entry name" value="Gln-synt_C"/>
    <property type="match status" value="1"/>
</dbReference>
<evidence type="ECO:0000256" key="8">
    <source>
        <dbReference type="PROSITE-ProRule" id="PRU01331"/>
    </source>
</evidence>
<dbReference type="GO" id="GO:0005524">
    <property type="term" value="F:ATP binding"/>
    <property type="evidence" value="ECO:0007669"/>
    <property type="project" value="UniProtKB-KW"/>
</dbReference>
<dbReference type="PROSITE" id="PS51987">
    <property type="entry name" value="GS_CATALYTIC"/>
    <property type="match status" value="1"/>
</dbReference>
<keyword evidence="3 11" id="KW-0436">Ligase</keyword>
<evidence type="ECO:0000256" key="7">
    <source>
        <dbReference type="ARBA" id="ARBA00022842"/>
    </source>
</evidence>
<comment type="cofactor">
    <cofactor evidence="1">
        <name>Mg(2+)</name>
        <dbReference type="ChEBI" id="CHEBI:18420"/>
    </cofactor>
</comment>
<dbReference type="EMBL" id="WNHQ01000307">
    <property type="protein sequence ID" value="MTV73280.1"/>
    <property type="molecule type" value="Genomic_DNA"/>
</dbReference>
<feature type="domain" description="GS catalytic" evidence="10">
    <location>
        <begin position="1"/>
        <end position="313"/>
    </location>
</feature>
<dbReference type="SUPFAM" id="SSF55931">
    <property type="entry name" value="Glutamine synthetase/guanido kinase"/>
    <property type="match status" value="1"/>
</dbReference>
<name>A0A6G2D9N6_STREE</name>
<dbReference type="InterPro" id="IPR008146">
    <property type="entry name" value="Gln_synth_cat_dom"/>
</dbReference>
<dbReference type="Gene3D" id="3.30.590.10">
    <property type="entry name" value="Glutamine synthetase/guanido kinase, catalytic domain"/>
    <property type="match status" value="1"/>
</dbReference>